<evidence type="ECO:0000259" key="2">
    <source>
        <dbReference type="Pfam" id="PF00078"/>
    </source>
</evidence>
<dbReference type="Pfam" id="PF00078">
    <property type="entry name" value="RVT_1"/>
    <property type="match status" value="1"/>
</dbReference>
<accession>A0AA89BZW3</accession>
<evidence type="ECO:0000313" key="3">
    <source>
        <dbReference type="EMBL" id="KAK3088844.1"/>
    </source>
</evidence>
<dbReference type="SUPFAM" id="SSF56672">
    <property type="entry name" value="DNA/RNA polymerases"/>
    <property type="match status" value="1"/>
</dbReference>
<dbReference type="PANTHER" id="PTHR31635">
    <property type="entry name" value="REVERSE TRANSCRIPTASE DOMAIN-CONTAINING PROTEIN-RELATED"/>
    <property type="match status" value="1"/>
</dbReference>
<dbReference type="InterPro" id="IPR043502">
    <property type="entry name" value="DNA/RNA_pol_sf"/>
</dbReference>
<organism evidence="3 4">
    <name type="scientific">Pinctada imbricata</name>
    <name type="common">Atlantic pearl-oyster</name>
    <name type="synonym">Pinctada martensii</name>
    <dbReference type="NCBI Taxonomy" id="66713"/>
    <lineage>
        <taxon>Eukaryota</taxon>
        <taxon>Metazoa</taxon>
        <taxon>Spiralia</taxon>
        <taxon>Lophotrochozoa</taxon>
        <taxon>Mollusca</taxon>
        <taxon>Bivalvia</taxon>
        <taxon>Autobranchia</taxon>
        <taxon>Pteriomorphia</taxon>
        <taxon>Pterioida</taxon>
        <taxon>Pterioidea</taxon>
        <taxon>Pteriidae</taxon>
        <taxon>Pinctada</taxon>
    </lineage>
</organism>
<comment type="caution">
    <text evidence="3">The sequence shown here is derived from an EMBL/GenBank/DDBJ whole genome shotgun (WGS) entry which is preliminary data.</text>
</comment>
<dbReference type="EMBL" id="VSWD01000011">
    <property type="protein sequence ID" value="KAK3088844.1"/>
    <property type="molecule type" value="Genomic_DNA"/>
</dbReference>
<feature type="compositionally biased region" description="Polar residues" evidence="1">
    <location>
        <begin position="465"/>
        <end position="480"/>
    </location>
</feature>
<evidence type="ECO:0000313" key="4">
    <source>
        <dbReference type="Proteomes" id="UP001186944"/>
    </source>
</evidence>
<proteinExistence type="predicted"/>
<name>A0AA89BZW3_PINIB</name>
<dbReference type="CDD" id="cd01650">
    <property type="entry name" value="RT_nLTR_like"/>
    <property type="match status" value="1"/>
</dbReference>
<feature type="region of interest" description="Disordered" evidence="1">
    <location>
        <begin position="458"/>
        <end position="480"/>
    </location>
</feature>
<reference evidence="3" key="1">
    <citation type="submission" date="2019-08" db="EMBL/GenBank/DDBJ databases">
        <title>The improved chromosome-level genome for the pearl oyster Pinctada fucata martensii using PacBio sequencing and Hi-C.</title>
        <authorList>
            <person name="Zheng Z."/>
        </authorList>
    </citation>
    <scope>NUCLEOTIDE SEQUENCE</scope>
    <source>
        <strain evidence="3">ZZ-2019</strain>
        <tissue evidence="3">Adductor muscle</tissue>
    </source>
</reference>
<sequence>MEIRGKTISYSSYIKSRRDRKEKELINEIRIMEENESDDNINQIQDKKEELQVIREKKIEGSIIRSRAKWLNEGEKPSNYFLNLESRNFVNKIIPRIEKSDGSVIENQEDILSETRNYYSNLYSQRHDIEDIDLEREFENVNVPKLSLDSSLRLEGPITFSEASLVLKNMSNSKSPGSDGFSAEFFKCFWKSLGPLVVRSLNHAYRIGELSITQKEGIITCIPKEDKPKQFLKNWRPITLLNTSYKIGSGVLANRLKPVLDTLISKEQTGFLHGRYIGENTRLIYDILNHTEKNNIPGLLLFIDFEKAFDSISWHFLHKVLDFFNFGYSFKRWIKILHSDIFSKINIGGNLSNLLRPERGCRQGDPISSYLFILCAEILSIKIRNNKAISGIIVDRYEYKLSLYADDTTLILDGTEKSLNEALNILKWFESISGLKLTNMDNDHIPVYSTKSIIQKIRNRRHTKSGQNRNQSKQTKTSTT</sequence>
<protein>
    <recommendedName>
        <fullName evidence="2">Reverse transcriptase domain-containing protein</fullName>
    </recommendedName>
</protein>
<gene>
    <name evidence="3" type="ORF">FSP39_024526</name>
</gene>
<dbReference type="InterPro" id="IPR000477">
    <property type="entry name" value="RT_dom"/>
</dbReference>
<dbReference type="AlphaFoldDB" id="A0AA89BZW3"/>
<evidence type="ECO:0000256" key="1">
    <source>
        <dbReference type="SAM" id="MobiDB-lite"/>
    </source>
</evidence>
<keyword evidence="4" id="KW-1185">Reference proteome</keyword>
<dbReference type="PANTHER" id="PTHR31635:SF196">
    <property type="entry name" value="REVERSE TRANSCRIPTASE DOMAIN-CONTAINING PROTEIN-RELATED"/>
    <property type="match status" value="1"/>
</dbReference>
<dbReference type="Proteomes" id="UP001186944">
    <property type="component" value="Unassembled WGS sequence"/>
</dbReference>
<feature type="domain" description="Reverse transcriptase" evidence="2">
    <location>
        <begin position="222"/>
        <end position="437"/>
    </location>
</feature>